<dbReference type="InParanoid" id="T1FSV7"/>
<evidence type="ECO:0000256" key="1">
    <source>
        <dbReference type="SAM" id="MobiDB-lite"/>
    </source>
</evidence>
<dbReference type="EMBL" id="AMQM01003799">
    <property type="status" value="NOT_ANNOTATED_CDS"/>
    <property type="molecule type" value="Genomic_DNA"/>
</dbReference>
<dbReference type="RefSeq" id="XP_009016136.1">
    <property type="nucleotide sequence ID" value="XM_009017888.1"/>
</dbReference>
<name>T1FSV7_HELRO</name>
<proteinExistence type="predicted"/>
<dbReference type="CTD" id="20211904"/>
<evidence type="ECO:0000313" key="4">
    <source>
        <dbReference type="Proteomes" id="UP000015101"/>
    </source>
</evidence>
<gene>
    <name evidence="3" type="primary">20211904</name>
    <name evidence="2" type="ORF">HELRODRAFT_191318</name>
</gene>
<dbReference type="HOGENOM" id="CLU_1195974_0_0_1"/>
<dbReference type="EMBL" id="KB096325">
    <property type="protein sequence ID" value="ESO05503.1"/>
    <property type="molecule type" value="Genomic_DNA"/>
</dbReference>
<evidence type="ECO:0000313" key="2">
    <source>
        <dbReference type="EMBL" id="ESO05503.1"/>
    </source>
</evidence>
<dbReference type="GeneID" id="20211904"/>
<keyword evidence="4" id="KW-1185">Reference proteome</keyword>
<dbReference type="Proteomes" id="UP000015101">
    <property type="component" value="Unassembled WGS sequence"/>
</dbReference>
<reference evidence="4" key="1">
    <citation type="submission" date="2012-12" db="EMBL/GenBank/DDBJ databases">
        <authorList>
            <person name="Hellsten U."/>
            <person name="Grimwood J."/>
            <person name="Chapman J.A."/>
            <person name="Shapiro H."/>
            <person name="Aerts A."/>
            <person name="Otillar R.P."/>
            <person name="Terry A.Y."/>
            <person name="Boore J.L."/>
            <person name="Simakov O."/>
            <person name="Marletaz F."/>
            <person name="Cho S.-J."/>
            <person name="Edsinger-Gonzales E."/>
            <person name="Havlak P."/>
            <person name="Kuo D.-H."/>
            <person name="Larsson T."/>
            <person name="Lv J."/>
            <person name="Arendt D."/>
            <person name="Savage R."/>
            <person name="Osoegawa K."/>
            <person name="de Jong P."/>
            <person name="Lindberg D.R."/>
            <person name="Seaver E.C."/>
            <person name="Weisblat D.A."/>
            <person name="Putnam N.H."/>
            <person name="Grigoriev I.V."/>
            <person name="Rokhsar D.S."/>
        </authorList>
    </citation>
    <scope>NUCLEOTIDE SEQUENCE</scope>
</reference>
<accession>T1FSV7</accession>
<dbReference type="KEGG" id="hro:HELRODRAFT_191318"/>
<evidence type="ECO:0000313" key="3">
    <source>
        <dbReference type="EnsemblMetazoa" id="HelroP191318"/>
    </source>
</evidence>
<reference evidence="3" key="3">
    <citation type="submission" date="2015-06" db="UniProtKB">
        <authorList>
            <consortium name="EnsemblMetazoa"/>
        </authorList>
    </citation>
    <scope>IDENTIFICATION</scope>
</reference>
<organism evidence="3 4">
    <name type="scientific">Helobdella robusta</name>
    <name type="common">Californian leech</name>
    <dbReference type="NCBI Taxonomy" id="6412"/>
    <lineage>
        <taxon>Eukaryota</taxon>
        <taxon>Metazoa</taxon>
        <taxon>Spiralia</taxon>
        <taxon>Lophotrochozoa</taxon>
        <taxon>Annelida</taxon>
        <taxon>Clitellata</taxon>
        <taxon>Hirudinea</taxon>
        <taxon>Rhynchobdellida</taxon>
        <taxon>Glossiphoniidae</taxon>
        <taxon>Helobdella</taxon>
    </lineage>
</organism>
<reference evidence="2 4" key="2">
    <citation type="journal article" date="2013" name="Nature">
        <title>Insights into bilaterian evolution from three spiralian genomes.</title>
        <authorList>
            <person name="Simakov O."/>
            <person name="Marletaz F."/>
            <person name="Cho S.J."/>
            <person name="Edsinger-Gonzales E."/>
            <person name="Havlak P."/>
            <person name="Hellsten U."/>
            <person name="Kuo D.H."/>
            <person name="Larsson T."/>
            <person name="Lv J."/>
            <person name="Arendt D."/>
            <person name="Savage R."/>
            <person name="Osoegawa K."/>
            <person name="de Jong P."/>
            <person name="Grimwood J."/>
            <person name="Chapman J.A."/>
            <person name="Shapiro H."/>
            <person name="Aerts A."/>
            <person name="Otillar R.P."/>
            <person name="Terry A.Y."/>
            <person name="Boore J.L."/>
            <person name="Grigoriev I.V."/>
            <person name="Lindberg D.R."/>
            <person name="Seaver E.C."/>
            <person name="Weisblat D.A."/>
            <person name="Putnam N.H."/>
            <person name="Rokhsar D.S."/>
        </authorList>
    </citation>
    <scope>NUCLEOTIDE SEQUENCE</scope>
</reference>
<feature type="compositionally biased region" description="Low complexity" evidence="1">
    <location>
        <begin position="193"/>
        <end position="226"/>
    </location>
</feature>
<feature type="region of interest" description="Disordered" evidence="1">
    <location>
        <begin position="191"/>
        <end position="232"/>
    </location>
</feature>
<dbReference type="EnsemblMetazoa" id="HelroT191318">
    <property type="protein sequence ID" value="HelroP191318"/>
    <property type="gene ID" value="HelroG191318"/>
</dbReference>
<protein>
    <submittedName>
        <fullName evidence="2 3">Uncharacterized protein</fullName>
    </submittedName>
</protein>
<sequence>MFGATVDSHVMLTLKKFLADLRHYKVSMNLKTYHNEGLIIYINNINNNNKKNKNNNIEDNYNNINKNNNKKIIRKINNNNKFNWVDTNENNIDDCQPISLLVYMKLGHVYIHLKRQRHFYHHGDVDDADDDGGDPVYNDDFFHGDDDDEDGVNLKKSVGVYNDGNWFNVNLNVNESVYALNINNTEWMSVTANNNNNHNNNNHNNNNHNNNNHNNNNNDNNNDNNNSNEIRR</sequence>
<dbReference type="AlphaFoldDB" id="T1FSV7"/>